<dbReference type="InterPro" id="IPR007185">
    <property type="entry name" value="DNA_pol_a/d/e_bsu"/>
</dbReference>
<evidence type="ECO:0000256" key="5">
    <source>
        <dbReference type="ARBA" id="ARBA00023242"/>
    </source>
</evidence>
<dbReference type="FunFam" id="3.60.21.60:FF:000004">
    <property type="entry name" value="DNA polymerase alpha subunit B"/>
    <property type="match status" value="1"/>
</dbReference>
<comment type="similarity">
    <text evidence="2 6">Belongs to the DNA polymerase alpha subunit B family.</text>
</comment>
<feature type="domain" description="DNA polymerase alpha/delta/epsilon subunit B" evidence="8">
    <location>
        <begin position="360"/>
        <end position="569"/>
    </location>
</feature>
<dbReference type="AlphaFoldDB" id="A0A1Y1II98"/>
<dbReference type="InterPro" id="IPR054300">
    <property type="entry name" value="OB_DPOA2"/>
</dbReference>
<dbReference type="EMBL" id="DF237371">
    <property type="protein sequence ID" value="GAQ88377.1"/>
    <property type="molecule type" value="Genomic_DNA"/>
</dbReference>
<evidence type="ECO:0000256" key="4">
    <source>
        <dbReference type="ARBA" id="ARBA00022705"/>
    </source>
</evidence>
<evidence type="ECO:0000313" key="10">
    <source>
        <dbReference type="EMBL" id="GAQ88377.1"/>
    </source>
</evidence>
<feature type="compositionally biased region" description="Polar residues" evidence="7">
    <location>
        <begin position="117"/>
        <end position="135"/>
    </location>
</feature>
<proteinExistence type="inferred from homology"/>
<accession>A0A1Y1II98</accession>
<dbReference type="GO" id="GO:0005658">
    <property type="term" value="C:alpha DNA polymerase:primase complex"/>
    <property type="evidence" value="ECO:0000318"/>
    <property type="project" value="GO_Central"/>
</dbReference>
<dbReference type="PIRSF" id="PIRSF018300">
    <property type="entry name" value="DNA_pol_alph_2"/>
    <property type="match status" value="1"/>
</dbReference>
<keyword evidence="5 6" id="KW-0539">Nucleus</keyword>
<gene>
    <name evidence="10" type="ORF">KFL_004220150</name>
</gene>
<evidence type="ECO:0000256" key="1">
    <source>
        <dbReference type="ARBA" id="ARBA00004123"/>
    </source>
</evidence>
<dbReference type="GO" id="GO:0006270">
    <property type="term" value="P:DNA replication initiation"/>
    <property type="evidence" value="ECO:0000318"/>
    <property type="project" value="GO_Central"/>
</dbReference>
<evidence type="ECO:0000256" key="6">
    <source>
        <dbReference type="PIRNR" id="PIRNR018300"/>
    </source>
</evidence>
<dbReference type="PANTHER" id="PTHR23061:SF12">
    <property type="entry name" value="DNA POLYMERASE ALPHA SUBUNIT B"/>
    <property type="match status" value="1"/>
</dbReference>
<dbReference type="OMA" id="RFMYDRT"/>
<evidence type="ECO:0000259" key="9">
    <source>
        <dbReference type="Pfam" id="PF22062"/>
    </source>
</evidence>
<dbReference type="PANTHER" id="PTHR23061">
    <property type="entry name" value="DNA POLYMERASE 2 ALPHA 70 KDA SUBUNIT"/>
    <property type="match status" value="1"/>
</dbReference>
<dbReference type="OrthoDB" id="336885at2759"/>
<evidence type="ECO:0000256" key="2">
    <source>
        <dbReference type="ARBA" id="ARBA00007299"/>
    </source>
</evidence>
<reference evidence="10 11" key="1">
    <citation type="journal article" date="2014" name="Nat. Commun.">
        <title>Klebsormidium flaccidum genome reveals primary factors for plant terrestrial adaptation.</title>
        <authorList>
            <person name="Hori K."/>
            <person name="Maruyama F."/>
            <person name="Fujisawa T."/>
            <person name="Togashi T."/>
            <person name="Yamamoto N."/>
            <person name="Seo M."/>
            <person name="Sato S."/>
            <person name="Yamada T."/>
            <person name="Mori H."/>
            <person name="Tajima N."/>
            <person name="Moriyama T."/>
            <person name="Ikeuchi M."/>
            <person name="Watanabe M."/>
            <person name="Wada H."/>
            <person name="Kobayashi K."/>
            <person name="Saito M."/>
            <person name="Masuda T."/>
            <person name="Sasaki-Sekimoto Y."/>
            <person name="Mashiguchi K."/>
            <person name="Awai K."/>
            <person name="Shimojima M."/>
            <person name="Masuda S."/>
            <person name="Iwai M."/>
            <person name="Nobusawa T."/>
            <person name="Narise T."/>
            <person name="Kondo S."/>
            <person name="Saito H."/>
            <person name="Sato R."/>
            <person name="Murakawa M."/>
            <person name="Ihara Y."/>
            <person name="Oshima-Yamada Y."/>
            <person name="Ohtaka K."/>
            <person name="Satoh M."/>
            <person name="Sonobe K."/>
            <person name="Ishii M."/>
            <person name="Ohtani R."/>
            <person name="Kanamori-Sato M."/>
            <person name="Honoki R."/>
            <person name="Miyazaki D."/>
            <person name="Mochizuki H."/>
            <person name="Umetsu J."/>
            <person name="Higashi K."/>
            <person name="Shibata D."/>
            <person name="Kamiya Y."/>
            <person name="Sato N."/>
            <person name="Nakamura Y."/>
            <person name="Tabata S."/>
            <person name="Ida S."/>
            <person name="Kurokawa K."/>
            <person name="Ohta H."/>
        </authorList>
    </citation>
    <scope>NUCLEOTIDE SEQUENCE [LARGE SCALE GENOMIC DNA]</scope>
    <source>
        <strain evidence="10 11">NIES-2285</strain>
    </source>
</reference>
<dbReference type="Pfam" id="PF22062">
    <property type="entry name" value="OB_DPOA2"/>
    <property type="match status" value="1"/>
</dbReference>
<feature type="domain" description="DNA polymerase alpha subunit B OB" evidence="9">
    <location>
        <begin position="231"/>
        <end position="333"/>
    </location>
</feature>
<feature type="region of interest" description="Disordered" evidence="7">
    <location>
        <begin position="96"/>
        <end position="142"/>
    </location>
</feature>
<evidence type="ECO:0000256" key="3">
    <source>
        <dbReference type="ARBA" id="ARBA00018596"/>
    </source>
</evidence>
<keyword evidence="11" id="KW-1185">Reference proteome</keyword>
<dbReference type="Gene3D" id="3.60.21.60">
    <property type="match status" value="2"/>
</dbReference>
<organism evidence="10 11">
    <name type="scientific">Klebsormidium nitens</name>
    <name type="common">Green alga</name>
    <name type="synonym">Ulothrix nitens</name>
    <dbReference type="NCBI Taxonomy" id="105231"/>
    <lineage>
        <taxon>Eukaryota</taxon>
        <taxon>Viridiplantae</taxon>
        <taxon>Streptophyta</taxon>
        <taxon>Klebsormidiophyceae</taxon>
        <taxon>Klebsormidiales</taxon>
        <taxon>Klebsormidiaceae</taxon>
        <taxon>Klebsormidium</taxon>
    </lineage>
</organism>
<sequence length="629" mass="67531">MATFEPGAVLKEFQDNNFKLEDAAVGDACANMAQSFGLTPEELVESWEVFYLNMKVKTNNTVTKGALENFRKHLERDRVEAFKKKQPAVHFYTKDDLEDVDMDQPSTPWKSGVKPTTGLSPQPTGRSSGIPTTQKPIAADPGSPVTPLFPAPATPSKTLFQATPASAFKQRTNSGAVQLIFDQPLEGESASGMEVDGEASEQPCQIEAARNWASESYRYMYDRVEDKANALEKRLLAFGAALARAEDCSTSHQVYAASQDTVTVVGRICCDTEGGRINEHSVLLEGSQEHSNGERVKLDLRNVPHFSIFPGQTVGVEGQNPSGHCLVASRLFDALPPPPASATADTGVNGNTSARLPSMMVAAGPFTAADNLAYEPLEELLSVAKARRPDVLLLLGPFVDREHPHVRQGTVDAHLEDVYAEQVQKKVEAFCEEVGSGVKVVVVPSVRDSHHDAIFPQPPFSLDWKDPGKEITFLSNPGVFTANGVRVAVTTMDVLKHLSSEEAARVAPGAASDRMARLAGHILGQRSFYPLFPPALGTPLDLSLAPNALELTSLPDVLVLPSDLAPFVKVLSAESKEGGQSSQPAQVLCVNPGRLSKGTSGGTFSYIQSKASRGVAGKANPAKVEIIRI</sequence>
<dbReference type="InterPro" id="IPR016722">
    <property type="entry name" value="DNA_pol_alpha_bsu"/>
</dbReference>
<comment type="subcellular location">
    <subcellularLocation>
        <location evidence="1 6">Nucleus</location>
    </subcellularLocation>
</comment>
<dbReference type="Proteomes" id="UP000054558">
    <property type="component" value="Unassembled WGS sequence"/>
</dbReference>
<protein>
    <recommendedName>
        <fullName evidence="3 6">DNA polymerase alpha subunit B</fullName>
    </recommendedName>
</protein>
<dbReference type="GO" id="GO:0003677">
    <property type="term" value="F:DNA binding"/>
    <property type="evidence" value="ECO:0007669"/>
    <property type="project" value="InterPro"/>
</dbReference>
<name>A0A1Y1II98_KLENI</name>
<evidence type="ECO:0000259" key="8">
    <source>
        <dbReference type="Pfam" id="PF04042"/>
    </source>
</evidence>
<evidence type="ECO:0000256" key="7">
    <source>
        <dbReference type="SAM" id="MobiDB-lite"/>
    </source>
</evidence>
<keyword evidence="4 6" id="KW-0235">DNA replication</keyword>
<evidence type="ECO:0000313" key="11">
    <source>
        <dbReference type="Proteomes" id="UP000054558"/>
    </source>
</evidence>
<comment type="function">
    <text evidence="6">Accessory subunit of the DNA polymerase alpha complex (also known as the alpha DNA polymerase-primase complex) which plays an essential role in the initiation of DNA synthesis.</text>
</comment>
<dbReference type="STRING" id="105231.A0A1Y1II98"/>
<dbReference type="Pfam" id="PF04042">
    <property type="entry name" value="DNA_pol_E_B"/>
    <property type="match status" value="1"/>
</dbReference>